<dbReference type="EMBL" id="PFEK01000041">
    <property type="protein sequence ID" value="PJE67497.1"/>
    <property type="molecule type" value="Genomic_DNA"/>
</dbReference>
<sequence>MVRLIFLSQREKSVEVYKAACILSKTKYLLKDFLKNYPKKEIDIKNFIRKWRPKESFILSEIERIYNPWKEG</sequence>
<accession>A0A2M8L3Q1</accession>
<comment type="caution">
    <text evidence="1">The sequence shown here is derived from an EMBL/GenBank/DDBJ whole genome shotgun (WGS) entry which is preliminary data.</text>
</comment>
<reference evidence="2" key="1">
    <citation type="submission" date="2017-09" db="EMBL/GenBank/DDBJ databases">
        <title>Depth-based differentiation of microbial function through sediment-hosted aquifers and enrichment of novel symbionts in the deep terrestrial subsurface.</title>
        <authorList>
            <person name="Probst A.J."/>
            <person name="Ladd B."/>
            <person name="Jarett J.K."/>
            <person name="Geller-Mcgrath D.E."/>
            <person name="Sieber C.M.K."/>
            <person name="Emerson J.B."/>
            <person name="Anantharaman K."/>
            <person name="Thomas B.C."/>
            <person name="Malmstrom R."/>
            <person name="Stieglmeier M."/>
            <person name="Klingl A."/>
            <person name="Woyke T."/>
            <person name="Ryan C.M."/>
            <person name="Banfield J.F."/>
        </authorList>
    </citation>
    <scope>NUCLEOTIDE SEQUENCE [LARGE SCALE GENOMIC DNA]</scope>
</reference>
<gene>
    <name evidence="1" type="ORF">COU95_02055</name>
</gene>
<proteinExistence type="predicted"/>
<dbReference type="AlphaFoldDB" id="A0A2M8L3Q1"/>
<protein>
    <submittedName>
        <fullName evidence="1">Uncharacterized protein</fullName>
    </submittedName>
</protein>
<dbReference type="Proteomes" id="UP000231474">
    <property type="component" value="Unassembled WGS sequence"/>
</dbReference>
<feature type="non-terminal residue" evidence="1">
    <location>
        <position position="72"/>
    </location>
</feature>
<evidence type="ECO:0000313" key="2">
    <source>
        <dbReference type="Proteomes" id="UP000231474"/>
    </source>
</evidence>
<evidence type="ECO:0000313" key="1">
    <source>
        <dbReference type="EMBL" id="PJE67497.1"/>
    </source>
</evidence>
<organism evidence="1 2">
    <name type="scientific">Candidatus Shapirobacteria bacterium CG10_big_fil_rev_8_21_14_0_10_40_9</name>
    <dbReference type="NCBI Taxonomy" id="1974888"/>
    <lineage>
        <taxon>Bacteria</taxon>
        <taxon>Candidatus Shapironibacteriota</taxon>
    </lineage>
</organism>
<name>A0A2M8L3Q1_9BACT</name>